<feature type="compositionally biased region" description="Basic and acidic residues" evidence="10">
    <location>
        <begin position="395"/>
        <end position="405"/>
    </location>
</feature>
<feature type="compositionally biased region" description="Basic and acidic residues" evidence="10">
    <location>
        <begin position="270"/>
        <end position="280"/>
    </location>
</feature>
<evidence type="ECO:0000256" key="6">
    <source>
        <dbReference type="ARBA" id="ARBA00023125"/>
    </source>
</evidence>
<evidence type="ECO:0000256" key="2">
    <source>
        <dbReference type="ARBA" id="ARBA00022723"/>
    </source>
</evidence>
<dbReference type="InterPro" id="IPR052253">
    <property type="entry name" value="CR1/CR2-DNA-binding_regulator"/>
</dbReference>
<sequence length="835" mass="89634">MQRKEESPVKSVNAKKRGKPDAAALFTGLLEEPRGKPPPSRVRGRESYSGGKIRLKTGADAWAMMKGAVVSPPENFPPVVKSRAPRPSPRQADCRSRLGGSQARRSGLESARGGFRSSGPGAAGGRLRVGNLPMAEALLRREVPLGIRRRVGGRHPAVFRPRGSERCPGLQERQGGGAPPLASLLLGAGGLHSAWEVTQSWRAWSGSHPLRATPGQVRWWELPQVASGAWRLPTAGGGCAGGVSGEHLRRDISWSRPQGRPLSRQRGRRDRKEEPLVRDRQNRCSLLPSDPLITVSEMASVLSRRLGKRSLLGTRVSAPGSLADGVLVSAQLPGLPADLSRVPSHAAPWEDGPGKERAEESSRAPRFPSPNRPQLHAGQQVVVTYTGQERAGLAEQHHPPSDKVKVLLPERGPRGARRVEDARPAELRRSPLPASGTEPLRRSVSSSIDVPRRKADAAVEMDEMVAAMVLTSLSCSPVVQSPPAGDSAVPPSRAACDPWKESGDVSDSGSSTTSGHWSGGSDICTPPRADGSPKHSSEALGSPPADDGFDTDSDPFLLDEPAPRKRKNSVKVMYKCLWPGCGKVLRSIVGIKRHVKTQHLGDGADSDQRKREEDFYYTEVQVKEEPAPESAASPTSAAAPVGIQPAPAKPEAPPAEAPAREPAPAGSALSQSAPSSFWHIQADHAYQALPSIQIPVSPHIFTSISWATATSTLPSLSPVSPVWFPLRSFPCLQVEAGWLGWMLLREPHLYSWPALNVRSRLGLCLGVVQVSVQLPCSAQGLLRREATWSHLTFDGVFLLQVRSRSLSFSEPQPATPMLKSHLIVASPPRVSLGTR</sequence>
<name>A0A8B9QQZ8_APTOW</name>
<keyword evidence="2" id="KW-0479">Metal-binding</keyword>
<feature type="region of interest" description="Disordered" evidence="10">
    <location>
        <begin position="339"/>
        <end position="378"/>
    </location>
</feature>
<feature type="compositionally biased region" description="Pro residues" evidence="10">
    <location>
        <begin position="647"/>
        <end position="656"/>
    </location>
</feature>
<dbReference type="SMART" id="SM00355">
    <property type="entry name" value="ZnF_C2H2"/>
    <property type="match status" value="1"/>
</dbReference>
<keyword evidence="6" id="KW-0238">DNA-binding</keyword>
<feature type="compositionally biased region" description="Basic and acidic residues" evidence="10">
    <location>
        <begin position="411"/>
        <end position="429"/>
    </location>
</feature>
<feature type="compositionally biased region" description="Low complexity" evidence="10">
    <location>
        <begin position="628"/>
        <end position="640"/>
    </location>
</feature>
<evidence type="ECO:0000256" key="7">
    <source>
        <dbReference type="ARBA" id="ARBA00023163"/>
    </source>
</evidence>
<dbReference type="GO" id="GO:0005634">
    <property type="term" value="C:nucleus"/>
    <property type="evidence" value="ECO:0007669"/>
    <property type="project" value="UniProtKB-SubCell"/>
</dbReference>
<evidence type="ECO:0000256" key="5">
    <source>
        <dbReference type="ARBA" id="ARBA00023015"/>
    </source>
</evidence>
<keyword evidence="3 9" id="KW-0863">Zinc-finger</keyword>
<dbReference type="GO" id="GO:0003700">
    <property type="term" value="F:DNA-binding transcription factor activity"/>
    <property type="evidence" value="ECO:0007669"/>
    <property type="project" value="TreeGrafter"/>
</dbReference>
<dbReference type="PROSITE" id="PS50157">
    <property type="entry name" value="ZINC_FINGER_C2H2_2"/>
    <property type="match status" value="1"/>
</dbReference>
<dbReference type="InterPro" id="IPR013087">
    <property type="entry name" value="Znf_C2H2_type"/>
</dbReference>
<dbReference type="Ensembl" id="ENSAOWT00000028658.1">
    <property type="protein sequence ID" value="ENSAOWP00000025283.1"/>
    <property type="gene ID" value="ENSAOWG00000017104.1"/>
</dbReference>
<dbReference type="Pfam" id="PF15997">
    <property type="entry name" value="DUF4772"/>
    <property type="match status" value="1"/>
</dbReference>
<protein>
    <submittedName>
        <fullName evidence="12">Zinc finger protein 395</fullName>
    </submittedName>
</protein>
<dbReference type="InterPro" id="IPR031940">
    <property type="entry name" value="DUF4772"/>
</dbReference>
<evidence type="ECO:0000313" key="13">
    <source>
        <dbReference type="Proteomes" id="UP000694424"/>
    </source>
</evidence>
<proteinExistence type="predicted"/>
<feature type="region of interest" description="Disordered" evidence="10">
    <location>
        <begin position="69"/>
        <end position="127"/>
    </location>
</feature>
<keyword evidence="4" id="KW-0862">Zinc</keyword>
<keyword evidence="8" id="KW-0539">Nucleus</keyword>
<reference evidence="12" key="2">
    <citation type="submission" date="2025-09" db="UniProtKB">
        <authorList>
            <consortium name="Ensembl"/>
        </authorList>
    </citation>
    <scope>IDENTIFICATION</scope>
</reference>
<evidence type="ECO:0000256" key="1">
    <source>
        <dbReference type="ARBA" id="ARBA00004123"/>
    </source>
</evidence>
<evidence type="ECO:0000256" key="9">
    <source>
        <dbReference type="PROSITE-ProRule" id="PRU00042"/>
    </source>
</evidence>
<evidence type="ECO:0000256" key="10">
    <source>
        <dbReference type="SAM" id="MobiDB-lite"/>
    </source>
</evidence>
<feature type="region of interest" description="Disordered" evidence="10">
    <location>
        <begin position="249"/>
        <end position="280"/>
    </location>
</feature>
<feature type="compositionally biased region" description="Basic and acidic residues" evidence="10">
    <location>
        <begin position="352"/>
        <end position="363"/>
    </location>
</feature>
<reference evidence="12" key="1">
    <citation type="submission" date="2025-08" db="UniProtKB">
        <authorList>
            <consortium name="Ensembl"/>
        </authorList>
    </citation>
    <scope>IDENTIFICATION</scope>
</reference>
<evidence type="ECO:0000256" key="3">
    <source>
        <dbReference type="ARBA" id="ARBA00022771"/>
    </source>
</evidence>
<feature type="region of interest" description="Disordered" evidence="10">
    <location>
        <begin position="478"/>
        <end position="562"/>
    </location>
</feature>
<dbReference type="PROSITE" id="PS00028">
    <property type="entry name" value="ZINC_FINGER_C2H2_1"/>
    <property type="match status" value="1"/>
</dbReference>
<keyword evidence="7" id="KW-0804">Transcription</keyword>
<feature type="domain" description="C2H2-type" evidence="11">
    <location>
        <begin position="574"/>
        <end position="604"/>
    </location>
</feature>
<feature type="region of interest" description="Disordered" evidence="10">
    <location>
        <begin position="392"/>
        <end position="448"/>
    </location>
</feature>
<feature type="region of interest" description="Disordered" evidence="10">
    <location>
        <begin position="156"/>
        <end position="176"/>
    </location>
</feature>
<feature type="region of interest" description="Disordered" evidence="10">
    <location>
        <begin position="622"/>
        <end position="671"/>
    </location>
</feature>
<feature type="compositionally biased region" description="Low complexity" evidence="10">
    <location>
        <begin position="505"/>
        <end position="522"/>
    </location>
</feature>
<dbReference type="GO" id="GO:0006357">
    <property type="term" value="P:regulation of transcription by RNA polymerase II"/>
    <property type="evidence" value="ECO:0007669"/>
    <property type="project" value="TreeGrafter"/>
</dbReference>
<keyword evidence="5" id="KW-0805">Transcription regulation</keyword>
<dbReference type="GO" id="GO:0008270">
    <property type="term" value="F:zinc ion binding"/>
    <property type="evidence" value="ECO:0007669"/>
    <property type="project" value="UniProtKB-KW"/>
</dbReference>
<evidence type="ECO:0000259" key="11">
    <source>
        <dbReference type="PROSITE" id="PS50157"/>
    </source>
</evidence>
<keyword evidence="13" id="KW-1185">Reference proteome</keyword>
<evidence type="ECO:0000256" key="8">
    <source>
        <dbReference type="ARBA" id="ARBA00023242"/>
    </source>
</evidence>
<organism evidence="12 13">
    <name type="scientific">Apteryx owenii</name>
    <name type="common">Little spotted kiwi</name>
    <dbReference type="NCBI Taxonomy" id="8824"/>
    <lineage>
        <taxon>Eukaryota</taxon>
        <taxon>Metazoa</taxon>
        <taxon>Chordata</taxon>
        <taxon>Craniata</taxon>
        <taxon>Vertebrata</taxon>
        <taxon>Euteleostomi</taxon>
        <taxon>Archelosauria</taxon>
        <taxon>Archosauria</taxon>
        <taxon>Dinosauria</taxon>
        <taxon>Saurischia</taxon>
        <taxon>Theropoda</taxon>
        <taxon>Coelurosauria</taxon>
        <taxon>Aves</taxon>
        <taxon>Palaeognathae</taxon>
        <taxon>Apterygiformes</taxon>
        <taxon>Apterygidae</taxon>
        <taxon>Apteryx</taxon>
    </lineage>
</organism>
<comment type="subcellular location">
    <subcellularLocation>
        <location evidence="1">Nucleus</location>
    </subcellularLocation>
</comment>
<dbReference type="AlphaFoldDB" id="A0A8B9QQZ8"/>
<dbReference type="PANTHER" id="PTHR13006">
    <property type="entry name" value="PAPILLOMAVIRUS REGULATORY FACTOR PRF-1"/>
    <property type="match status" value="1"/>
</dbReference>
<dbReference type="Proteomes" id="UP000694424">
    <property type="component" value="Unplaced"/>
</dbReference>
<accession>A0A8B9QQZ8</accession>
<dbReference type="PANTHER" id="PTHR13006:SF6">
    <property type="entry name" value="ZINC FINGER PROTEIN 395"/>
    <property type="match status" value="1"/>
</dbReference>
<evidence type="ECO:0000256" key="4">
    <source>
        <dbReference type="ARBA" id="ARBA00022833"/>
    </source>
</evidence>
<dbReference type="GO" id="GO:0000978">
    <property type="term" value="F:RNA polymerase II cis-regulatory region sequence-specific DNA binding"/>
    <property type="evidence" value="ECO:0007669"/>
    <property type="project" value="TreeGrafter"/>
</dbReference>
<feature type="region of interest" description="Disordered" evidence="10">
    <location>
        <begin position="1"/>
        <end position="52"/>
    </location>
</feature>
<evidence type="ECO:0000313" key="12">
    <source>
        <dbReference type="Ensembl" id="ENSAOWP00000025283.1"/>
    </source>
</evidence>